<evidence type="ECO:0000313" key="2">
    <source>
        <dbReference type="EMBL" id="ACL44136.1"/>
    </source>
</evidence>
<feature type="transmembrane region" description="Helical" evidence="1">
    <location>
        <begin position="43"/>
        <end position="62"/>
    </location>
</feature>
<keyword evidence="1" id="KW-1133">Transmembrane helix</keyword>
<evidence type="ECO:0000256" key="1">
    <source>
        <dbReference type="SAM" id="Phobius"/>
    </source>
</evidence>
<accession>B8HRE8</accession>
<dbReference type="KEGG" id="cyn:Cyan7425_1768"/>
<dbReference type="HOGENOM" id="CLU_2715636_0_0_3"/>
<gene>
    <name evidence="2" type="ordered locus">Cyan7425_1768</name>
</gene>
<reference evidence="2" key="1">
    <citation type="submission" date="2009-01" db="EMBL/GenBank/DDBJ databases">
        <title>Complete sequence of chromosome Cyanothece sp. PCC 7425.</title>
        <authorList>
            <consortium name="US DOE Joint Genome Institute"/>
            <person name="Lucas S."/>
            <person name="Copeland A."/>
            <person name="Lapidus A."/>
            <person name="Glavina del Rio T."/>
            <person name="Dalin E."/>
            <person name="Tice H."/>
            <person name="Bruce D."/>
            <person name="Goodwin L."/>
            <person name="Pitluck S."/>
            <person name="Sims D."/>
            <person name="Meineke L."/>
            <person name="Brettin T."/>
            <person name="Detter J.C."/>
            <person name="Han C."/>
            <person name="Larimer F."/>
            <person name="Land M."/>
            <person name="Hauser L."/>
            <person name="Kyrpides N."/>
            <person name="Ovchinnikova G."/>
            <person name="Liberton M."/>
            <person name="Stoeckel J."/>
            <person name="Banerjee A."/>
            <person name="Singh A."/>
            <person name="Page L."/>
            <person name="Sato H."/>
            <person name="Zhao L."/>
            <person name="Sherman L."/>
            <person name="Pakrasi H."/>
            <person name="Richardson P."/>
        </authorList>
    </citation>
    <scope>NUCLEOTIDE SEQUENCE</scope>
    <source>
        <strain evidence="2">PCC 7425</strain>
    </source>
</reference>
<name>B8HRE8_CYAP4</name>
<organism evidence="2">
    <name type="scientific">Cyanothece sp. (strain PCC 7425 / ATCC 29141)</name>
    <dbReference type="NCBI Taxonomy" id="395961"/>
    <lineage>
        <taxon>Bacteria</taxon>
        <taxon>Bacillati</taxon>
        <taxon>Cyanobacteriota</taxon>
        <taxon>Cyanophyceae</taxon>
        <taxon>Gomontiellales</taxon>
        <taxon>Cyanothecaceae</taxon>
        <taxon>Cyanothece</taxon>
    </lineage>
</organism>
<dbReference type="EMBL" id="CP001344">
    <property type="protein sequence ID" value="ACL44136.1"/>
    <property type="molecule type" value="Genomic_DNA"/>
</dbReference>
<dbReference type="AlphaFoldDB" id="B8HRE8"/>
<keyword evidence="1" id="KW-0472">Membrane</keyword>
<keyword evidence="1" id="KW-0812">Transmembrane</keyword>
<sequence length="72" mass="7820">MQPTKPLWQSEVELLLKLLTLSALISIGIKALGTRLDLAPDPIAALVIVFLPCLGIGAFLLFKRHPSSILKD</sequence>
<protein>
    <submittedName>
        <fullName evidence="2">Uncharacterized protein</fullName>
    </submittedName>
</protein>
<proteinExistence type="predicted"/>